<evidence type="ECO:0000313" key="14">
    <source>
        <dbReference type="EMBL" id="CAF3797679.1"/>
    </source>
</evidence>
<dbReference type="Pfam" id="PF10169">
    <property type="entry name" value="LLPH"/>
    <property type="match status" value="1"/>
</dbReference>
<dbReference type="PANTHER" id="PTHR10882">
    <property type="entry name" value="DIPHTHINE SYNTHASE"/>
    <property type="match status" value="1"/>
</dbReference>
<dbReference type="GO" id="GO:0032259">
    <property type="term" value="P:methylation"/>
    <property type="evidence" value="ECO:0007669"/>
    <property type="project" value="UniProtKB-KW"/>
</dbReference>
<feature type="region of interest" description="Disordered" evidence="10">
    <location>
        <begin position="1"/>
        <end position="25"/>
    </location>
</feature>
<feature type="compositionally biased region" description="Basic residues" evidence="10">
    <location>
        <begin position="1"/>
        <end position="21"/>
    </location>
</feature>
<feature type="domain" description="Tetrapyrrole methylase" evidence="12">
    <location>
        <begin position="112"/>
        <end position="348"/>
    </location>
</feature>
<evidence type="ECO:0000256" key="1">
    <source>
        <dbReference type="ARBA" id="ARBA00004006"/>
    </source>
</evidence>
<dbReference type="InterPro" id="IPR018784">
    <property type="entry name" value="LLPH-like"/>
</dbReference>
<evidence type="ECO:0000256" key="3">
    <source>
        <dbReference type="ARBA" id="ARBA00006729"/>
    </source>
</evidence>
<feature type="transmembrane region" description="Helical" evidence="11">
    <location>
        <begin position="512"/>
        <end position="530"/>
    </location>
</feature>
<evidence type="ECO:0000256" key="8">
    <source>
        <dbReference type="ARBA" id="ARBA00034118"/>
    </source>
</evidence>
<evidence type="ECO:0000313" key="15">
    <source>
        <dbReference type="Proteomes" id="UP000677228"/>
    </source>
</evidence>
<evidence type="ECO:0000256" key="10">
    <source>
        <dbReference type="SAM" id="MobiDB-lite"/>
    </source>
</evidence>
<evidence type="ECO:0000256" key="2">
    <source>
        <dbReference type="ARBA" id="ARBA00005156"/>
    </source>
</evidence>
<dbReference type="PANTHER" id="PTHR10882:SF0">
    <property type="entry name" value="DIPHTHINE METHYL ESTER SYNTHASE"/>
    <property type="match status" value="1"/>
</dbReference>
<dbReference type="EMBL" id="CAJNOK010007264">
    <property type="protein sequence ID" value="CAF1029274.1"/>
    <property type="molecule type" value="Genomic_DNA"/>
</dbReference>
<keyword evidence="6" id="KW-0808">Transferase</keyword>
<dbReference type="GO" id="GO:0017183">
    <property type="term" value="P:protein histidyl modification to diphthamide"/>
    <property type="evidence" value="ECO:0007669"/>
    <property type="project" value="InterPro"/>
</dbReference>
<dbReference type="Gene3D" id="3.40.1010.10">
    <property type="entry name" value="Cobalt-precorrin-4 Transmethylase, Domain 1"/>
    <property type="match status" value="1"/>
</dbReference>
<dbReference type="InterPro" id="IPR014777">
    <property type="entry name" value="4pyrrole_Mease_sub1"/>
</dbReference>
<dbReference type="InterPro" id="IPR014776">
    <property type="entry name" value="4pyrrole_Mease_sub2"/>
</dbReference>
<evidence type="ECO:0000313" key="13">
    <source>
        <dbReference type="EMBL" id="CAF1029274.1"/>
    </source>
</evidence>
<dbReference type="SUPFAM" id="SSF53790">
    <property type="entry name" value="Tetrapyrrole methylase"/>
    <property type="match status" value="1"/>
</dbReference>
<dbReference type="Proteomes" id="UP000682733">
    <property type="component" value="Unassembled WGS sequence"/>
</dbReference>
<proteinExistence type="inferred from homology"/>
<dbReference type="EMBL" id="CAJOBA010007276">
    <property type="protein sequence ID" value="CAF3797679.1"/>
    <property type="molecule type" value="Genomic_DNA"/>
</dbReference>
<dbReference type="CDD" id="cd11647">
    <property type="entry name" value="DHP5_DphB"/>
    <property type="match status" value="1"/>
</dbReference>
<comment type="catalytic activity">
    <reaction evidence="9">
        <text>2-[(3S)-amino-3-carboxypropyl]-L-histidyl-[translation elongation factor 2] + 4 S-adenosyl-L-methionine = diphthine methyl ester-[translation elongation factor 2] + 4 S-adenosyl-L-homocysteine + 3 H(+)</text>
        <dbReference type="Rhea" id="RHEA:42652"/>
        <dbReference type="Rhea" id="RHEA-COMP:9749"/>
        <dbReference type="Rhea" id="RHEA-COMP:10173"/>
        <dbReference type="ChEBI" id="CHEBI:15378"/>
        <dbReference type="ChEBI" id="CHEBI:57856"/>
        <dbReference type="ChEBI" id="CHEBI:59789"/>
        <dbReference type="ChEBI" id="CHEBI:73995"/>
        <dbReference type="ChEBI" id="CHEBI:79005"/>
        <dbReference type="EC" id="2.1.1.314"/>
    </reaction>
</comment>
<dbReference type="FunFam" id="3.30.950.10:FF:000004">
    <property type="entry name" value="Diphthine synthase putative"/>
    <property type="match status" value="1"/>
</dbReference>
<evidence type="ECO:0000256" key="6">
    <source>
        <dbReference type="ARBA" id="ARBA00022679"/>
    </source>
</evidence>
<dbReference type="EC" id="2.1.1.314" evidence="4"/>
<keyword evidence="5" id="KW-0489">Methyltransferase</keyword>
<keyword evidence="11" id="KW-0472">Membrane</keyword>
<dbReference type="Gene3D" id="3.30.950.10">
    <property type="entry name" value="Methyltransferase, Cobalt-precorrin-4 Transmethylase, Domain 2"/>
    <property type="match status" value="1"/>
</dbReference>
<comment type="similarity">
    <text evidence="3">Belongs to the diphthine synthase family.</text>
</comment>
<comment type="function">
    <text evidence="1">S-adenosyl-L-methionine-dependent methyltransferase that catalyzes four methylations of the modified target histidine residue in translation elongation factor 2 (EF-2), to form an intermediate called diphthine methyl ester. The four successive methylation reactions represent the second step of diphthamide biosynthesis.</text>
</comment>
<comment type="pathway">
    <text evidence="2">Protein modification; peptidyl-diphthamide biosynthesis.</text>
</comment>
<sequence>MAKSKRSKWCRAMRSAKRTKLSNKDELKRQLLTSLKMDDENSELSLLKPAVPSTKNSQDDVEKIVNDSKEGMQIENDSVPSKYNKKTLKDEHGQYPSWLNGRQRKRFQAKNMLYLIGLGLADVDDLTVKGVRLIKQCQYVYLETYTTILQINQDELEKQLGIKIIAADRELVELSADLILENAKVNDVAFLVGGDPLSATTHTDLILRAVELNIPYKIIHNASIMNAIGSCGLQLYHFGETVSIVFWTDNWKPTSFCDKIIDNRRRKLHTLCLLDIKIKEQDEASLTKKKKTYLPPRFMTVAQAAEQILKSSEMMQTEDVINENVLCVGACRVGWNNEKFVVKTLKQMSLMDLGEPLHSLVIVGQLHPLETDFLKIHLSERYSQNILDVCMDTRVRNVSRTSVKDSYTEIIPQKTLLNSSSKDYQESILVNVTKEKGPLKFIDKFLDKYDSKKIEILSVFLGVSGVGCLIFGVCILIIFYTAYNSRLSTIDCKIKNVTYPYVKLCKSKRCEIFNYCVPYVCTIVYVEYLFENVHYQEKLLSDRKQQQNDVNDSVCSFEPFSCISRPRIEQDHVDFIKRFGISNKDSTCCIDKKRLPFQPIACISWPLKFGLQLFIFIICFLFGIVLLIAAGLSYLHIMRLSHRRNTKQDILNTILDFRFSDELSIISDQNIKNDQDHASLDLPELNPTPKEVFDNITKSLSKTPKYRFSTSGDALIAQSNTLSHPFVEEKKLPNDLLFNVTEEIKIFQNERERVNIEECLLKEILKQKEFYIPVTHSAQHLWKVSSRSDTFKAFL</sequence>
<evidence type="ECO:0000256" key="11">
    <source>
        <dbReference type="SAM" id="Phobius"/>
    </source>
</evidence>
<dbReference type="NCBIfam" id="TIGR00522">
    <property type="entry name" value="dph5"/>
    <property type="match status" value="1"/>
</dbReference>
<reference evidence="13" key="1">
    <citation type="submission" date="2021-02" db="EMBL/GenBank/DDBJ databases">
        <authorList>
            <person name="Nowell W R."/>
        </authorList>
    </citation>
    <scope>NUCLEOTIDE SEQUENCE</scope>
</reference>
<comment type="similarity">
    <text evidence="8">Belongs to the learning-associated protein family.</text>
</comment>
<dbReference type="InterPro" id="IPR035996">
    <property type="entry name" value="4pyrrol_Methylase_sf"/>
</dbReference>
<dbReference type="FunFam" id="3.40.1010.10:FF:000004">
    <property type="entry name" value="Putative diphthine synthase"/>
    <property type="match status" value="1"/>
</dbReference>
<dbReference type="AlphaFoldDB" id="A0A8S2E0Y6"/>
<organism evidence="13 15">
    <name type="scientific">Didymodactylos carnosus</name>
    <dbReference type="NCBI Taxonomy" id="1234261"/>
    <lineage>
        <taxon>Eukaryota</taxon>
        <taxon>Metazoa</taxon>
        <taxon>Spiralia</taxon>
        <taxon>Gnathifera</taxon>
        <taxon>Rotifera</taxon>
        <taxon>Eurotatoria</taxon>
        <taxon>Bdelloidea</taxon>
        <taxon>Philodinida</taxon>
        <taxon>Philodinidae</taxon>
        <taxon>Didymodactylos</taxon>
    </lineage>
</organism>
<feature type="transmembrane region" description="Helical" evidence="11">
    <location>
        <begin position="613"/>
        <end position="637"/>
    </location>
</feature>
<evidence type="ECO:0000256" key="5">
    <source>
        <dbReference type="ARBA" id="ARBA00022603"/>
    </source>
</evidence>
<name>A0A8S2E0Y6_9BILA</name>
<gene>
    <name evidence="13" type="ORF">OVA965_LOCUS15904</name>
    <name evidence="14" type="ORF">TMI583_LOCUS15915</name>
</gene>
<keyword evidence="7" id="KW-0949">S-adenosyl-L-methionine</keyword>
<evidence type="ECO:0000256" key="7">
    <source>
        <dbReference type="ARBA" id="ARBA00022691"/>
    </source>
</evidence>
<evidence type="ECO:0000256" key="4">
    <source>
        <dbReference type="ARBA" id="ARBA00011927"/>
    </source>
</evidence>
<keyword evidence="11" id="KW-1133">Transmembrane helix</keyword>
<accession>A0A8S2E0Y6</accession>
<evidence type="ECO:0000259" key="12">
    <source>
        <dbReference type="Pfam" id="PF00590"/>
    </source>
</evidence>
<dbReference type="GO" id="GO:0141133">
    <property type="term" value="F:diphthine methyl ester synthase activity"/>
    <property type="evidence" value="ECO:0007669"/>
    <property type="project" value="UniProtKB-EC"/>
</dbReference>
<feature type="transmembrane region" description="Helical" evidence="11">
    <location>
        <begin position="456"/>
        <end position="483"/>
    </location>
</feature>
<keyword evidence="11" id="KW-0812">Transmembrane</keyword>
<dbReference type="Proteomes" id="UP000677228">
    <property type="component" value="Unassembled WGS sequence"/>
</dbReference>
<evidence type="ECO:0000256" key="9">
    <source>
        <dbReference type="ARBA" id="ARBA00048752"/>
    </source>
</evidence>
<dbReference type="Pfam" id="PF00590">
    <property type="entry name" value="TP_methylase"/>
    <property type="match status" value="1"/>
</dbReference>
<comment type="caution">
    <text evidence="13">The sequence shown here is derived from an EMBL/GenBank/DDBJ whole genome shotgun (WGS) entry which is preliminary data.</text>
</comment>
<dbReference type="InterPro" id="IPR004551">
    <property type="entry name" value="Dphthn_synthase"/>
</dbReference>
<protein>
    <recommendedName>
        <fullName evidence="4">diphthine methyl ester synthase</fullName>
        <ecNumber evidence="4">2.1.1.314</ecNumber>
    </recommendedName>
</protein>
<dbReference type="InterPro" id="IPR000878">
    <property type="entry name" value="4pyrrol_Mease"/>
</dbReference>